<feature type="region of interest" description="Disordered" evidence="1">
    <location>
        <begin position="199"/>
        <end position="218"/>
    </location>
</feature>
<sequence length="250" mass="28395">MEWNLKRDLNGHEHQIRSKEEKSDSHVALPHLITRSSSPSPSFLPFFSFRSTFSRENSSLLTLPFPSERKKESKRKKMNQVAVQRNVFSVREEMMRAADTDRRERLVCPKPRRLGLINTTVNDNPFRHRFDSVAANDALDLLFLKGGCDLENFNSSITQLASSPPYLCGTPPSRVANPLIQDARFGNEKPKMLPVFSPEVAPPPYSPPPSTDRNGGWVRPNFGNIPAVRIEGFDCRLDRERRNRSIPALA</sequence>
<dbReference type="AlphaFoldDB" id="A0AAV6NR73"/>
<proteinExistence type="predicted"/>
<feature type="compositionally biased region" description="Pro residues" evidence="1">
    <location>
        <begin position="200"/>
        <end position="210"/>
    </location>
</feature>
<dbReference type="PANTHER" id="PTHR33384">
    <property type="entry name" value="EXPRESSED PROTEIN"/>
    <property type="match status" value="1"/>
</dbReference>
<reference evidence="2 3" key="1">
    <citation type="journal article" date="2021" name="Hortic Res">
        <title>The domestication of Cucurbita argyrosperma as revealed by the genome of its wild relative.</title>
        <authorList>
            <person name="Barrera-Redondo J."/>
            <person name="Sanchez-de la Vega G."/>
            <person name="Aguirre-Liguori J.A."/>
            <person name="Castellanos-Morales G."/>
            <person name="Gutierrez-Guerrero Y.T."/>
            <person name="Aguirre-Dugua X."/>
            <person name="Aguirre-Planter E."/>
            <person name="Tenaillon M.I."/>
            <person name="Lira-Saade R."/>
            <person name="Eguiarte L.E."/>
        </authorList>
    </citation>
    <scope>NUCLEOTIDE SEQUENCE [LARGE SCALE GENOMIC DNA]</scope>
    <source>
        <strain evidence="2">JBR-2021</strain>
    </source>
</reference>
<keyword evidence="3" id="KW-1185">Reference proteome</keyword>
<name>A0AAV6NR73_9ROSI</name>
<comment type="caution">
    <text evidence="2">The sequence shown here is derived from an EMBL/GenBank/DDBJ whole genome shotgun (WGS) entry which is preliminary data.</text>
</comment>
<evidence type="ECO:0000313" key="3">
    <source>
        <dbReference type="Proteomes" id="UP000685013"/>
    </source>
</evidence>
<gene>
    <name evidence="2" type="ORF">SDJN03_07016</name>
</gene>
<organism evidence="2 3">
    <name type="scientific">Cucurbita argyrosperma subsp. sororia</name>
    <dbReference type="NCBI Taxonomy" id="37648"/>
    <lineage>
        <taxon>Eukaryota</taxon>
        <taxon>Viridiplantae</taxon>
        <taxon>Streptophyta</taxon>
        <taxon>Embryophyta</taxon>
        <taxon>Tracheophyta</taxon>
        <taxon>Spermatophyta</taxon>
        <taxon>Magnoliopsida</taxon>
        <taxon>eudicotyledons</taxon>
        <taxon>Gunneridae</taxon>
        <taxon>Pentapetalae</taxon>
        <taxon>rosids</taxon>
        <taxon>fabids</taxon>
        <taxon>Cucurbitales</taxon>
        <taxon>Cucurbitaceae</taxon>
        <taxon>Cucurbiteae</taxon>
        <taxon>Cucurbita</taxon>
    </lineage>
</organism>
<protein>
    <submittedName>
        <fullName evidence="2">Uncharacterized protein</fullName>
    </submittedName>
</protein>
<evidence type="ECO:0000313" key="2">
    <source>
        <dbReference type="EMBL" id="KAG6601783.1"/>
    </source>
</evidence>
<accession>A0AAV6NR73</accession>
<dbReference type="Proteomes" id="UP000685013">
    <property type="component" value="Chromosome 4"/>
</dbReference>
<feature type="region of interest" description="Disordered" evidence="1">
    <location>
        <begin position="1"/>
        <end position="25"/>
    </location>
</feature>
<dbReference type="PANTHER" id="PTHR33384:SF1">
    <property type="entry name" value="EXPRESSED PROTEIN"/>
    <property type="match status" value="1"/>
</dbReference>
<dbReference type="EMBL" id="JAGKQH010000004">
    <property type="protein sequence ID" value="KAG6601783.1"/>
    <property type="molecule type" value="Genomic_DNA"/>
</dbReference>
<feature type="non-terminal residue" evidence="2">
    <location>
        <position position="1"/>
    </location>
</feature>
<evidence type="ECO:0000256" key="1">
    <source>
        <dbReference type="SAM" id="MobiDB-lite"/>
    </source>
</evidence>